<gene>
    <name evidence="2" type="ORF">FPZ08_01110</name>
</gene>
<dbReference type="KEGG" id="dea:FPZ08_01110"/>
<dbReference type="OrthoDB" id="9809589at2"/>
<accession>A0A5B8LMV6</accession>
<dbReference type="EMBL" id="CP042304">
    <property type="protein sequence ID" value="QDZ09463.1"/>
    <property type="molecule type" value="Genomic_DNA"/>
</dbReference>
<dbReference type="AlphaFoldDB" id="A0A5B8LMV6"/>
<feature type="signal peptide" evidence="1">
    <location>
        <begin position="1"/>
        <end position="20"/>
    </location>
</feature>
<organism evidence="2 3">
    <name type="scientific">Devosia ginsengisoli</name>
    <dbReference type="NCBI Taxonomy" id="400770"/>
    <lineage>
        <taxon>Bacteria</taxon>
        <taxon>Pseudomonadati</taxon>
        <taxon>Pseudomonadota</taxon>
        <taxon>Alphaproteobacteria</taxon>
        <taxon>Hyphomicrobiales</taxon>
        <taxon>Devosiaceae</taxon>
        <taxon>Devosia</taxon>
    </lineage>
</organism>
<evidence type="ECO:0008006" key="4">
    <source>
        <dbReference type="Google" id="ProtNLM"/>
    </source>
</evidence>
<feature type="chain" id="PRO_5022864033" description="DUF2066 domain-containing protein" evidence="1">
    <location>
        <begin position="21"/>
        <end position="184"/>
    </location>
</feature>
<dbReference type="Proteomes" id="UP000315364">
    <property type="component" value="Chromosome"/>
</dbReference>
<name>A0A5B8LMV6_9HYPH</name>
<reference evidence="2 3" key="1">
    <citation type="submission" date="2019-07" db="EMBL/GenBank/DDBJ databases">
        <title>Full genome sequence of Devosia sp. Gsoil 520.</title>
        <authorList>
            <person name="Im W.-T."/>
        </authorList>
    </citation>
    <scope>NUCLEOTIDE SEQUENCE [LARGE SCALE GENOMIC DNA]</scope>
    <source>
        <strain evidence="2 3">Gsoil 520</strain>
    </source>
</reference>
<dbReference type="RefSeq" id="WP_146288274.1">
    <property type="nucleotide sequence ID" value="NZ_CP042304.1"/>
</dbReference>
<evidence type="ECO:0000256" key="1">
    <source>
        <dbReference type="SAM" id="SignalP"/>
    </source>
</evidence>
<protein>
    <recommendedName>
        <fullName evidence="4">DUF2066 domain-containing protein</fullName>
    </recommendedName>
</protein>
<proteinExistence type="predicted"/>
<sequence>MRLVVTIISALLLSMPAALAQDAADYDPYADMVVSDDLGALPETVRLKHEQLIEATKTGDIESLRAIIAAQDTPPNVSFGLPDDPVAYLKEQSADPEGRQMLALLRNLLEMPYAVLGASSDTPNYVWPYLALADIENLTPEQTVDAYRVITPEQLEDMHQFGGWFWWRVYVGQNGEWQAFVAGD</sequence>
<evidence type="ECO:0000313" key="3">
    <source>
        <dbReference type="Proteomes" id="UP000315364"/>
    </source>
</evidence>
<evidence type="ECO:0000313" key="2">
    <source>
        <dbReference type="EMBL" id="QDZ09463.1"/>
    </source>
</evidence>
<keyword evidence="3" id="KW-1185">Reference proteome</keyword>
<keyword evidence="1" id="KW-0732">Signal</keyword>